<feature type="compositionally biased region" description="Low complexity" evidence="15">
    <location>
        <begin position="17"/>
        <end position="29"/>
    </location>
</feature>
<dbReference type="GO" id="GO:0003677">
    <property type="term" value="F:DNA binding"/>
    <property type="evidence" value="ECO:0007669"/>
    <property type="project" value="UniProtKB-KW"/>
</dbReference>
<feature type="region of interest" description="Disordered" evidence="15">
    <location>
        <begin position="1"/>
        <end position="40"/>
    </location>
</feature>
<evidence type="ECO:0000313" key="20">
    <source>
        <dbReference type="Proteomes" id="UP000239757"/>
    </source>
</evidence>
<evidence type="ECO:0000256" key="1">
    <source>
        <dbReference type="ARBA" id="ARBA00004123"/>
    </source>
</evidence>
<organism evidence="19 20">
    <name type="scientific">Gossypium barbadense</name>
    <name type="common">Sea Island cotton</name>
    <name type="synonym">Hibiscus barbadensis</name>
    <dbReference type="NCBI Taxonomy" id="3634"/>
    <lineage>
        <taxon>Eukaryota</taxon>
        <taxon>Viridiplantae</taxon>
        <taxon>Streptophyta</taxon>
        <taxon>Embryophyta</taxon>
        <taxon>Tracheophyta</taxon>
        <taxon>Spermatophyta</taxon>
        <taxon>Magnoliopsida</taxon>
        <taxon>eudicotyledons</taxon>
        <taxon>Gunneridae</taxon>
        <taxon>Pentapetalae</taxon>
        <taxon>rosids</taxon>
        <taxon>malvids</taxon>
        <taxon>Malvales</taxon>
        <taxon>Malvaceae</taxon>
        <taxon>Malvoideae</taxon>
        <taxon>Gossypium</taxon>
    </lineage>
</organism>
<evidence type="ECO:0000256" key="11">
    <source>
        <dbReference type="ARBA" id="ARBA00023125"/>
    </source>
</evidence>
<dbReference type="InterPro" id="IPR006134">
    <property type="entry name" value="DNA-dir_DNA_pol_B_multi_dom"/>
</dbReference>
<feature type="domain" description="DNA polymerase delta/zeta catalytic subunit N-terminal" evidence="18">
    <location>
        <begin position="142"/>
        <end position="217"/>
    </location>
</feature>
<dbReference type="InterPro" id="IPR050240">
    <property type="entry name" value="DNA_pol_type-B"/>
</dbReference>
<dbReference type="Pfam" id="PF24055">
    <property type="entry name" value="POL3_N"/>
    <property type="match status" value="1"/>
</dbReference>
<dbReference type="InterPro" id="IPR023211">
    <property type="entry name" value="DNA_pol_palm_dom_sf"/>
</dbReference>
<evidence type="ECO:0000256" key="4">
    <source>
        <dbReference type="ARBA" id="ARBA00022695"/>
    </source>
</evidence>
<keyword evidence="7" id="KW-0479">Metal-binding</keyword>
<dbReference type="CDD" id="cd05777">
    <property type="entry name" value="DNA_polB_delta_exo"/>
    <property type="match status" value="1"/>
</dbReference>
<dbReference type="Pfam" id="PF00136">
    <property type="entry name" value="DNA_pol_B"/>
    <property type="match status" value="2"/>
</dbReference>
<dbReference type="Pfam" id="PF03104">
    <property type="entry name" value="DNA_pol_B_exo1"/>
    <property type="match status" value="1"/>
</dbReference>
<reference evidence="19 20" key="1">
    <citation type="submission" date="2015-01" db="EMBL/GenBank/DDBJ databases">
        <title>Genome of allotetraploid Gossypium barbadense reveals genomic plasticity and fiber elongation in cotton evolution.</title>
        <authorList>
            <person name="Chen X."/>
            <person name="Liu X."/>
            <person name="Zhao B."/>
            <person name="Zheng H."/>
            <person name="Hu Y."/>
            <person name="Lu G."/>
            <person name="Yang C."/>
            <person name="Chen J."/>
            <person name="Shan C."/>
            <person name="Zhang L."/>
            <person name="Zhou Y."/>
            <person name="Wang L."/>
            <person name="Guo W."/>
            <person name="Bai Y."/>
            <person name="Ruan J."/>
            <person name="Shangguan X."/>
            <person name="Mao Y."/>
            <person name="Jiang J."/>
            <person name="Zhu Y."/>
            <person name="Lei J."/>
            <person name="Kang H."/>
            <person name="Chen S."/>
            <person name="He X."/>
            <person name="Wang R."/>
            <person name="Wang Y."/>
            <person name="Chen J."/>
            <person name="Wang L."/>
            <person name="Yu S."/>
            <person name="Wang B."/>
            <person name="Wei J."/>
            <person name="Song S."/>
            <person name="Lu X."/>
            <person name="Gao Z."/>
            <person name="Gu W."/>
            <person name="Deng X."/>
            <person name="Ma D."/>
            <person name="Wang S."/>
            <person name="Liang W."/>
            <person name="Fang L."/>
            <person name="Cai C."/>
            <person name="Zhu X."/>
            <person name="Zhou B."/>
            <person name="Zhang Y."/>
            <person name="Chen Z."/>
            <person name="Xu S."/>
            <person name="Zhu R."/>
            <person name="Wang S."/>
            <person name="Zhang T."/>
            <person name="Zhao G."/>
        </authorList>
    </citation>
    <scope>NUCLEOTIDE SEQUENCE [LARGE SCALE GENOMIC DNA]</scope>
    <source>
        <strain evidence="20">cv. Xinhai21</strain>
        <tissue evidence="19">Leaf</tissue>
    </source>
</reference>
<evidence type="ECO:0000256" key="9">
    <source>
        <dbReference type="ARBA" id="ARBA00022839"/>
    </source>
</evidence>
<evidence type="ECO:0000259" key="18">
    <source>
        <dbReference type="Pfam" id="PF24055"/>
    </source>
</evidence>
<keyword evidence="8" id="KW-0378">Hydrolase</keyword>
<accession>A0A2P5W1I6</accession>
<sequence length="964" mass="108643">MNKGGNPRKRPPPPSSHQPSPTSKHQATTPTPPPPSTEEDFVDEDVFFDETLMGEEDVESLILRDFEERQALASRLSKWARPPLSDAYISQSRSIVFQQLEIDYVIGESHKGLLPDSSGQAAIIRIFGVTGEGHSVCCLVHGFEPYFYISCPPGMGPDDISHFHQTLEGRMKEMNRNSKVPKFVRRIELVQKRSIMYYQQQKSQPFLKIVVALPTMVATCRILDRGIQIDGLGMKSFITYESNVLFALRFMIDCNIVGGNWIEIPAGKYKKTAKNMSYCQLEFDCLYSDLISHAPEGEFSKMAPFRILSFDIECAGRKGHFPEPSHDPVIQVANLVTLQGEDQPFIRNVMTLKSCSPIVGVDVMSFDTEKEVLLAWREFIREVDPDIIIGYNICKFDLPYLIERAQTLGIAEFPILGRIRNSRVRVKDTTFSSRQYGTRESKEVTVEGRVQFDLLQAMQRDYKLSSYSLNSVSAHFLSEQKEDVHHSIISDLQNGNAETRRRLAVYCLKDAYLPQRLLDKLMYVYNYVEMARVTGVPISFLLSRGQSIKVLSQLLRKSKQKNLVIPNVKQAGSEQGTFEGATVLEAKAGFYEKPIATLDFASLYPSIMMAYNLCYCTLVTPEDVRKLNLPPECVNRTPSGETFVKPELQKKNENLQGILPEILEELLAARKRAKADLKEAKDPLEKAVLDGRQLALKVSANSVYGFTGATVGQLPCLEISSSVTSYGRQMIEHTKKLVEDKFTVLGGYEHNAEVIYGDTDSVMVQFGVSDVEAAMNLGREAAEHISGTFTKEGEVFCNCLSLNVLHLVIIFWSALILNHNVNVAATSRAMDPIKLEFEKVYYPYLLISKKRYAGLFWTNPQKFDKMDTKGIETVRRDNCLLVKNLVTECLHKILIDRDIPGAVQYVKNTISDLLMNRMDLSLLVITKGLTKTGDDYEVKAAHVELAERMRKVLACAMLSDVSIF</sequence>
<comment type="subcellular location">
    <subcellularLocation>
        <location evidence="1">Nucleus</location>
    </subcellularLocation>
</comment>
<dbReference type="PANTHER" id="PTHR10322:SF23">
    <property type="entry name" value="DNA POLYMERASE DELTA CATALYTIC SUBUNIT"/>
    <property type="match status" value="1"/>
</dbReference>
<keyword evidence="6" id="KW-0540">Nuclease</keyword>
<feature type="compositionally biased region" description="Basic residues" evidence="15">
    <location>
        <begin position="1"/>
        <end position="11"/>
    </location>
</feature>
<dbReference type="EMBL" id="KZ669620">
    <property type="protein sequence ID" value="PPR84959.1"/>
    <property type="molecule type" value="Genomic_DNA"/>
</dbReference>
<keyword evidence="9" id="KW-0269">Exonuclease</keyword>
<dbReference type="GO" id="GO:0045004">
    <property type="term" value="P:DNA replication proofreading"/>
    <property type="evidence" value="ECO:0007669"/>
    <property type="project" value="TreeGrafter"/>
</dbReference>
<dbReference type="GO" id="GO:0043625">
    <property type="term" value="C:delta DNA polymerase complex"/>
    <property type="evidence" value="ECO:0007669"/>
    <property type="project" value="TreeGrafter"/>
</dbReference>
<dbReference type="Gene3D" id="3.90.1600.10">
    <property type="entry name" value="Palm domain of DNA polymerase"/>
    <property type="match status" value="2"/>
</dbReference>
<evidence type="ECO:0000256" key="7">
    <source>
        <dbReference type="ARBA" id="ARBA00022723"/>
    </source>
</evidence>
<feature type="domain" description="DNA-directed DNA polymerase family B exonuclease" evidence="17">
    <location>
        <begin position="239"/>
        <end position="472"/>
    </location>
</feature>
<feature type="domain" description="DNA-directed DNA polymerase family B multifunctional" evidence="16">
    <location>
        <begin position="536"/>
        <end position="791"/>
    </location>
</feature>
<keyword evidence="5 14" id="KW-0235">DNA replication</keyword>
<dbReference type="PROSITE" id="PS00116">
    <property type="entry name" value="DNA_POLYMERASE_B"/>
    <property type="match status" value="1"/>
</dbReference>
<evidence type="ECO:0000259" key="17">
    <source>
        <dbReference type="Pfam" id="PF03104"/>
    </source>
</evidence>
<dbReference type="Gene3D" id="3.30.420.10">
    <property type="entry name" value="Ribonuclease H-like superfamily/Ribonuclease H"/>
    <property type="match status" value="1"/>
</dbReference>
<dbReference type="InterPro" id="IPR036397">
    <property type="entry name" value="RNaseH_sf"/>
</dbReference>
<dbReference type="OrthoDB" id="2414538at2759"/>
<dbReference type="GO" id="GO:0000166">
    <property type="term" value="F:nucleotide binding"/>
    <property type="evidence" value="ECO:0007669"/>
    <property type="project" value="InterPro"/>
</dbReference>
<dbReference type="Gene3D" id="1.10.132.60">
    <property type="entry name" value="DNA polymerase family B, C-terminal domain"/>
    <property type="match status" value="1"/>
</dbReference>
<evidence type="ECO:0000256" key="13">
    <source>
        <dbReference type="ARBA" id="ARBA00049244"/>
    </source>
</evidence>
<feature type="domain" description="DNA-directed DNA polymerase family B multifunctional" evidence="16">
    <location>
        <begin position="827"/>
        <end position="951"/>
    </location>
</feature>
<evidence type="ECO:0000313" key="19">
    <source>
        <dbReference type="EMBL" id="PPR84959.1"/>
    </source>
</evidence>
<dbReference type="InterPro" id="IPR006172">
    <property type="entry name" value="DNA-dir_DNA_pol_B"/>
</dbReference>
<dbReference type="GO" id="GO:0006297">
    <property type="term" value="P:nucleotide-excision repair, DNA gap filling"/>
    <property type="evidence" value="ECO:0007669"/>
    <property type="project" value="TreeGrafter"/>
</dbReference>
<dbReference type="InterPro" id="IPR017964">
    <property type="entry name" value="DNA-dir_DNA_pol_B_CS"/>
</dbReference>
<name>A0A2P5W1I6_GOSBA</name>
<dbReference type="InterPro" id="IPR012337">
    <property type="entry name" value="RNaseH-like_sf"/>
</dbReference>
<dbReference type="PRINTS" id="PR00106">
    <property type="entry name" value="DNAPOLB"/>
</dbReference>
<evidence type="ECO:0000256" key="15">
    <source>
        <dbReference type="SAM" id="MobiDB-lite"/>
    </source>
</evidence>
<keyword evidence="4 14" id="KW-0548">Nucleotidyltransferase</keyword>
<comment type="similarity">
    <text evidence="2 14">Belongs to the DNA polymerase type-B family.</text>
</comment>
<evidence type="ECO:0000256" key="5">
    <source>
        <dbReference type="ARBA" id="ARBA00022705"/>
    </source>
</evidence>
<evidence type="ECO:0000256" key="14">
    <source>
        <dbReference type="RuleBase" id="RU000442"/>
    </source>
</evidence>
<keyword evidence="10 14" id="KW-0239">DNA-directed DNA polymerase</keyword>
<dbReference type="FunFam" id="3.30.420.10:FF:000351">
    <property type="entry name" value="DNA polymerase"/>
    <property type="match status" value="1"/>
</dbReference>
<dbReference type="Gene3D" id="3.30.342.10">
    <property type="entry name" value="DNA Polymerase, chain B, domain 1"/>
    <property type="match status" value="1"/>
</dbReference>
<dbReference type="SUPFAM" id="SSF56672">
    <property type="entry name" value="DNA/RNA polymerases"/>
    <property type="match status" value="1"/>
</dbReference>
<dbReference type="Gene3D" id="1.10.287.690">
    <property type="entry name" value="Helix hairpin bin"/>
    <property type="match status" value="1"/>
</dbReference>
<dbReference type="GO" id="GO:0046872">
    <property type="term" value="F:metal ion binding"/>
    <property type="evidence" value="ECO:0007669"/>
    <property type="project" value="UniProtKB-KW"/>
</dbReference>
<evidence type="ECO:0000256" key="8">
    <source>
        <dbReference type="ARBA" id="ARBA00022801"/>
    </source>
</evidence>
<dbReference type="InterPro" id="IPR042087">
    <property type="entry name" value="DNA_pol_B_thumb"/>
</dbReference>
<dbReference type="InterPro" id="IPR056435">
    <property type="entry name" value="DPOD/Z_N"/>
</dbReference>
<dbReference type="InterPro" id="IPR006133">
    <property type="entry name" value="DNA-dir_DNA_pol_B_exonuc"/>
</dbReference>
<dbReference type="FunFam" id="3.30.342.10:FF:000007">
    <property type="entry name" value="DNA polymerase"/>
    <property type="match status" value="1"/>
</dbReference>
<keyword evidence="3 14" id="KW-0808">Transferase</keyword>
<dbReference type="GO" id="GO:0008296">
    <property type="term" value="F:3'-5'-DNA exonuclease activity"/>
    <property type="evidence" value="ECO:0007669"/>
    <property type="project" value="TreeGrafter"/>
</dbReference>
<evidence type="ECO:0000259" key="16">
    <source>
        <dbReference type="Pfam" id="PF00136"/>
    </source>
</evidence>
<dbReference type="SUPFAM" id="SSF53098">
    <property type="entry name" value="Ribonuclease H-like"/>
    <property type="match status" value="1"/>
</dbReference>
<evidence type="ECO:0000256" key="2">
    <source>
        <dbReference type="ARBA" id="ARBA00005755"/>
    </source>
</evidence>
<dbReference type="FunFam" id="1.10.287.690:FF:000001">
    <property type="entry name" value="DNA polymerase"/>
    <property type="match status" value="1"/>
</dbReference>
<keyword evidence="12" id="KW-0539">Nucleus</keyword>
<comment type="catalytic activity">
    <reaction evidence="13 14">
        <text>DNA(n) + a 2'-deoxyribonucleoside 5'-triphosphate = DNA(n+1) + diphosphate</text>
        <dbReference type="Rhea" id="RHEA:22508"/>
        <dbReference type="Rhea" id="RHEA-COMP:17339"/>
        <dbReference type="Rhea" id="RHEA-COMP:17340"/>
        <dbReference type="ChEBI" id="CHEBI:33019"/>
        <dbReference type="ChEBI" id="CHEBI:61560"/>
        <dbReference type="ChEBI" id="CHEBI:173112"/>
        <dbReference type="EC" id="2.7.7.7"/>
    </reaction>
</comment>
<dbReference type="GO" id="GO:0003887">
    <property type="term" value="F:DNA-directed DNA polymerase activity"/>
    <property type="evidence" value="ECO:0007669"/>
    <property type="project" value="UniProtKB-KW"/>
</dbReference>
<dbReference type="AlphaFoldDB" id="A0A2P5W1I6"/>
<evidence type="ECO:0000256" key="10">
    <source>
        <dbReference type="ARBA" id="ARBA00022932"/>
    </source>
</evidence>
<proteinExistence type="inferred from homology"/>
<dbReference type="PANTHER" id="PTHR10322">
    <property type="entry name" value="DNA POLYMERASE CATALYTIC SUBUNIT"/>
    <property type="match status" value="1"/>
</dbReference>
<dbReference type="SMART" id="SM00486">
    <property type="entry name" value="POLBc"/>
    <property type="match status" value="1"/>
</dbReference>
<keyword evidence="11 14" id="KW-0238">DNA-binding</keyword>
<dbReference type="EC" id="2.7.7.7" evidence="14"/>
<dbReference type="InterPro" id="IPR043502">
    <property type="entry name" value="DNA/RNA_pol_sf"/>
</dbReference>
<evidence type="ECO:0000256" key="12">
    <source>
        <dbReference type="ARBA" id="ARBA00023242"/>
    </source>
</evidence>
<dbReference type="GO" id="GO:0006287">
    <property type="term" value="P:base-excision repair, gap-filling"/>
    <property type="evidence" value="ECO:0007669"/>
    <property type="project" value="TreeGrafter"/>
</dbReference>
<dbReference type="Proteomes" id="UP000239757">
    <property type="component" value="Unassembled WGS sequence"/>
</dbReference>
<protein>
    <recommendedName>
        <fullName evidence="14">DNA polymerase</fullName>
        <ecNumber evidence="14">2.7.7.7</ecNumber>
    </recommendedName>
</protein>
<gene>
    <name evidence="19" type="ORF">GOBAR_AA35754</name>
</gene>
<evidence type="ECO:0000256" key="6">
    <source>
        <dbReference type="ARBA" id="ARBA00022722"/>
    </source>
</evidence>
<evidence type="ECO:0000256" key="3">
    <source>
        <dbReference type="ARBA" id="ARBA00022679"/>
    </source>
</evidence>